<name>A0ABU1TVS6_9BACL</name>
<gene>
    <name evidence="1" type="ORF">J2X07_000278</name>
</gene>
<proteinExistence type="predicted"/>
<sequence>MAKILVNFQLSHGQDHFTQGNIVVDLAPGNSNLHDQVRHIIARQFNCPETIISITKLELNG</sequence>
<organism evidence="1 2">
    <name type="scientific">Fictibacillus barbaricus</name>
    <dbReference type="NCBI Taxonomy" id="182136"/>
    <lineage>
        <taxon>Bacteria</taxon>
        <taxon>Bacillati</taxon>
        <taxon>Bacillota</taxon>
        <taxon>Bacilli</taxon>
        <taxon>Bacillales</taxon>
        <taxon>Fictibacillaceae</taxon>
        <taxon>Fictibacillus</taxon>
    </lineage>
</organism>
<reference evidence="1 2" key="1">
    <citation type="submission" date="2023-07" db="EMBL/GenBank/DDBJ databases">
        <title>Sorghum-associated microbial communities from plants grown in Nebraska, USA.</title>
        <authorList>
            <person name="Schachtman D."/>
        </authorList>
    </citation>
    <scope>NUCLEOTIDE SEQUENCE [LARGE SCALE GENOMIC DNA]</scope>
    <source>
        <strain evidence="1 2">BE211</strain>
    </source>
</reference>
<dbReference type="Proteomes" id="UP001258181">
    <property type="component" value="Unassembled WGS sequence"/>
</dbReference>
<evidence type="ECO:0000313" key="2">
    <source>
        <dbReference type="Proteomes" id="UP001258181"/>
    </source>
</evidence>
<evidence type="ECO:0000313" key="1">
    <source>
        <dbReference type="EMBL" id="MDR7071303.1"/>
    </source>
</evidence>
<protein>
    <submittedName>
        <fullName evidence="1">Uncharacterized protein</fullName>
    </submittedName>
</protein>
<comment type="caution">
    <text evidence="1">The sequence shown here is derived from an EMBL/GenBank/DDBJ whole genome shotgun (WGS) entry which is preliminary data.</text>
</comment>
<accession>A0ABU1TVS6</accession>
<keyword evidence="2" id="KW-1185">Reference proteome</keyword>
<dbReference type="RefSeq" id="WP_310255805.1">
    <property type="nucleotide sequence ID" value="NZ_JAVDWA010000001.1"/>
</dbReference>
<dbReference type="EMBL" id="JAVDWA010000001">
    <property type="protein sequence ID" value="MDR7071303.1"/>
    <property type="molecule type" value="Genomic_DNA"/>
</dbReference>